<evidence type="ECO:0000313" key="4">
    <source>
        <dbReference type="Proteomes" id="UP000290870"/>
    </source>
</evidence>
<feature type="signal peptide" evidence="1">
    <location>
        <begin position="1"/>
        <end position="19"/>
    </location>
</feature>
<dbReference type="AlphaFoldDB" id="A0A4Q0ZGW9"/>
<dbReference type="PANTHER" id="PTHR35535:SF1">
    <property type="entry name" value="HEAT SHOCK PROTEIN HSLJ"/>
    <property type="match status" value="1"/>
</dbReference>
<dbReference type="EMBL" id="PDJZ01000002">
    <property type="protein sequence ID" value="RXJ85352.1"/>
    <property type="molecule type" value="Genomic_DNA"/>
</dbReference>
<dbReference type="InterPro" id="IPR005184">
    <property type="entry name" value="DUF306_Meta_HslJ"/>
</dbReference>
<dbReference type="RefSeq" id="WP_128985576.1">
    <property type="nucleotide sequence ID" value="NZ_PDJZ01000002.1"/>
</dbReference>
<dbReference type="OrthoDB" id="5348860at2"/>
<dbReference type="InterPro" id="IPR038670">
    <property type="entry name" value="HslJ-like_sf"/>
</dbReference>
<evidence type="ECO:0000256" key="1">
    <source>
        <dbReference type="SAM" id="SignalP"/>
    </source>
</evidence>
<accession>A0A4Q0ZGW9</accession>
<evidence type="ECO:0000313" key="3">
    <source>
        <dbReference type="EMBL" id="RXJ85352.1"/>
    </source>
</evidence>
<keyword evidence="1" id="KW-0732">Signal</keyword>
<gene>
    <name evidence="3" type="ORF">CRU90_01885</name>
</gene>
<organism evidence="3 4">
    <name type="scientific">Arcobacter cloacae</name>
    <dbReference type="NCBI Taxonomy" id="1054034"/>
    <lineage>
        <taxon>Bacteria</taxon>
        <taxon>Pseudomonadati</taxon>
        <taxon>Campylobacterota</taxon>
        <taxon>Epsilonproteobacteria</taxon>
        <taxon>Campylobacterales</taxon>
        <taxon>Arcobacteraceae</taxon>
        <taxon>Arcobacter</taxon>
    </lineage>
</organism>
<sequence>MKNKIIFLGLLFSAVFFTACSTTTVENNSIKPNVSFTNTYFKALSLDGKEVEVFDREPHIKFQEDGKVFGNLGCNRFFGNFKKENNNINFEGVASTKMMCPNIKTEDAFSKVLQNTKTYEIKEEYMIFFDENKKEIAKFRAIFF</sequence>
<comment type="caution">
    <text evidence="3">The sequence shown here is derived from an EMBL/GenBank/DDBJ whole genome shotgun (WGS) entry which is preliminary data.</text>
</comment>
<dbReference type="Pfam" id="PF03724">
    <property type="entry name" value="META"/>
    <property type="match status" value="1"/>
</dbReference>
<name>A0A4Q0ZGW9_9BACT</name>
<protein>
    <recommendedName>
        <fullName evidence="2">DUF306 domain-containing protein</fullName>
    </recommendedName>
</protein>
<dbReference type="Gene3D" id="2.40.128.270">
    <property type="match status" value="1"/>
</dbReference>
<feature type="chain" id="PRO_5020265738" description="DUF306 domain-containing protein" evidence="1">
    <location>
        <begin position="20"/>
        <end position="144"/>
    </location>
</feature>
<dbReference type="PROSITE" id="PS51257">
    <property type="entry name" value="PROKAR_LIPOPROTEIN"/>
    <property type="match status" value="1"/>
</dbReference>
<proteinExistence type="predicted"/>
<dbReference type="Proteomes" id="UP000290870">
    <property type="component" value="Unassembled WGS sequence"/>
</dbReference>
<dbReference type="PANTHER" id="PTHR35535">
    <property type="entry name" value="HEAT SHOCK PROTEIN HSLJ"/>
    <property type="match status" value="1"/>
</dbReference>
<evidence type="ECO:0000259" key="2">
    <source>
        <dbReference type="Pfam" id="PF03724"/>
    </source>
</evidence>
<reference evidence="3 4" key="1">
    <citation type="submission" date="2017-10" db="EMBL/GenBank/DDBJ databases">
        <title>Genomics of the genus Arcobacter.</title>
        <authorList>
            <person name="Perez-Cataluna A."/>
            <person name="Figueras M.J."/>
        </authorList>
    </citation>
    <scope>NUCLEOTIDE SEQUENCE [LARGE SCALE GENOMIC DNA]</scope>
    <source>
        <strain evidence="3 4">F26</strain>
    </source>
</reference>
<dbReference type="InterPro" id="IPR053147">
    <property type="entry name" value="Hsp_HslJ-like"/>
</dbReference>
<feature type="domain" description="DUF306" evidence="2">
    <location>
        <begin position="36"/>
        <end position="140"/>
    </location>
</feature>